<sequence length="72" mass="8376">MLIRSEGQYFRFAAAAFFVFCVISDKVRISYWPSDQNNPSIKLLFYDVSRISSGLHKQQLLSNAHSYRIIDD</sequence>
<organism evidence="1">
    <name type="scientific">Anopheles marajoara</name>
    <dbReference type="NCBI Taxonomy" id="58244"/>
    <lineage>
        <taxon>Eukaryota</taxon>
        <taxon>Metazoa</taxon>
        <taxon>Ecdysozoa</taxon>
        <taxon>Arthropoda</taxon>
        <taxon>Hexapoda</taxon>
        <taxon>Insecta</taxon>
        <taxon>Pterygota</taxon>
        <taxon>Neoptera</taxon>
        <taxon>Endopterygota</taxon>
        <taxon>Diptera</taxon>
        <taxon>Nematocera</taxon>
        <taxon>Culicoidea</taxon>
        <taxon>Culicidae</taxon>
        <taxon>Anophelinae</taxon>
        <taxon>Anopheles</taxon>
    </lineage>
</organism>
<evidence type="ECO:0000313" key="1">
    <source>
        <dbReference type="EMBL" id="MBW63422.1"/>
    </source>
</evidence>
<name>A0A2M4CDL4_9DIPT</name>
<dbReference type="AlphaFoldDB" id="A0A2M4CDL4"/>
<dbReference type="EMBL" id="GGFJ01014281">
    <property type="protein sequence ID" value="MBW63422.1"/>
    <property type="molecule type" value="Transcribed_RNA"/>
</dbReference>
<proteinExistence type="predicted"/>
<protein>
    <submittedName>
        <fullName evidence="1">Putative secreted protein</fullName>
    </submittedName>
</protein>
<accession>A0A2M4CDL4</accession>
<reference evidence="1" key="1">
    <citation type="submission" date="2018-01" db="EMBL/GenBank/DDBJ databases">
        <title>An insight into the sialome of Amazonian anophelines.</title>
        <authorList>
            <person name="Ribeiro J.M."/>
            <person name="Scarpassa V."/>
            <person name="Calvo E."/>
        </authorList>
    </citation>
    <scope>NUCLEOTIDE SEQUENCE</scope>
    <source>
        <tissue evidence="1">Salivary glands</tissue>
    </source>
</reference>